<evidence type="ECO:0000256" key="1">
    <source>
        <dbReference type="ARBA" id="ARBA00006723"/>
    </source>
</evidence>
<keyword evidence="7" id="KW-1185">Reference proteome</keyword>
<gene>
    <name evidence="6" type="ORF">CUN60_01470</name>
</gene>
<dbReference type="PANTHER" id="PTHR35530">
    <property type="entry name" value="TAUTOMERASE-RELATED"/>
    <property type="match status" value="1"/>
</dbReference>
<evidence type="ECO:0000313" key="7">
    <source>
        <dbReference type="Proteomes" id="UP000236655"/>
    </source>
</evidence>
<reference evidence="7" key="1">
    <citation type="submission" date="2017-11" db="EMBL/GenBank/DDBJ databases">
        <authorList>
            <person name="Chan K.G."/>
            <person name="Lee L.S."/>
        </authorList>
    </citation>
    <scope>NUCLEOTIDE SEQUENCE [LARGE SCALE GENOMIC DNA]</scope>
    <source>
        <strain evidence="7">DSM 100970</strain>
    </source>
</reference>
<dbReference type="InterPro" id="IPR014347">
    <property type="entry name" value="Tautomerase/MIF_sf"/>
</dbReference>
<dbReference type="Gene3D" id="3.30.429.10">
    <property type="entry name" value="Macrophage Migration Inhibitory Factor"/>
    <property type="match status" value="1"/>
</dbReference>
<dbReference type="InterPro" id="IPR018191">
    <property type="entry name" value="4-OT"/>
</dbReference>
<keyword evidence="2 4" id="KW-0413">Isomerase</keyword>
<dbReference type="EC" id="5.3.2.-" evidence="4"/>
<proteinExistence type="inferred from homology"/>
<dbReference type="InterPro" id="IPR004370">
    <property type="entry name" value="4-OT-like_dom"/>
</dbReference>
<evidence type="ECO:0000256" key="2">
    <source>
        <dbReference type="ARBA" id="ARBA00023235"/>
    </source>
</evidence>
<dbReference type="KEGG" id="nba:CUN60_01470"/>
<sequence length="65" mass="7437">MPYINLQITKGATKDQKKQIVAEFSQTLVNVLGKKPEHIHIVIQEIELDDWGYAGQLTSELRKTE</sequence>
<dbReference type="GO" id="GO:0016853">
    <property type="term" value="F:isomerase activity"/>
    <property type="evidence" value="ECO:0007669"/>
    <property type="project" value="UniProtKB-UniRule"/>
</dbReference>
<dbReference type="RefSeq" id="WP_102950326.1">
    <property type="nucleotide sequence ID" value="NZ_CP024847.1"/>
</dbReference>
<dbReference type="PANTHER" id="PTHR35530:SF1">
    <property type="entry name" value="2-HYDROXYMUCONATE TAUTOMERASE"/>
    <property type="match status" value="1"/>
</dbReference>
<feature type="active site" description="Proton acceptor; via imino nitrogen" evidence="3">
    <location>
        <position position="2"/>
    </location>
</feature>
<dbReference type="OrthoDB" id="9799841at2"/>
<dbReference type="SUPFAM" id="SSF55331">
    <property type="entry name" value="Tautomerase/MIF"/>
    <property type="match status" value="1"/>
</dbReference>
<feature type="domain" description="4-oxalocrotonate tautomerase-like" evidence="5">
    <location>
        <begin position="2"/>
        <end position="57"/>
    </location>
</feature>
<comment type="similarity">
    <text evidence="1 4">Belongs to the 4-oxalocrotonate tautomerase family.</text>
</comment>
<accession>A0A2I7N3J6</accession>
<organism evidence="6 7">
    <name type="scientific">Aquella oligotrophica</name>
    <dbReference type="NCBI Taxonomy" id="2067065"/>
    <lineage>
        <taxon>Bacteria</taxon>
        <taxon>Pseudomonadati</taxon>
        <taxon>Pseudomonadota</taxon>
        <taxon>Betaproteobacteria</taxon>
        <taxon>Neisseriales</taxon>
        <taxon>Neisseriaceae</taxon>
        <taxon>Aquella</taxon>
    </lineage>
</organism>
<name>A0A2I7N3J6_9NEIS</name>
<dbReference type="Proteomes" id="UP000236655">
    <property type="component" value="Chromosome"/>
</dbReference>
<protein>
    <recommendedName>
        <fullName evidence="4">Tautomerase</fullName>
        <ecNumber evidence="4">5.3.2.-</ecNumber>
    </recommendedName>
</protein>
<evidence type="ECO:0000256" key="4">
    <source>
        <dbReference type="RuleBase" id="RU362032"/>
    </source>
</evidence>
<dbReference type="AlphaFoldDB" id="A0A2I7N3J6"/>
<dbReference type="Pfam" id="PF01361">
    <property type="entry name" value="Tautomerase"/>
    <property type="match status" value="1"/>
</dbReference>
<dbReference type="EMBL" id="CP024847">
    <property type="protein sequence ID" value="AUR51026.1"/>
    <property type="molecule type" value="Genomic_DNA"/>
</dbReference>
<evidence type="ECO:0000313" key="6">
    <source>
        <dbReference type="EMBL" id="AUR51026.1"/>
    </source>
</evidence>
<evidence type="ECO:0000256" key="3">
    <source>
        <dbReference type="PIRSR" id="PIRSR618191-1"/>
    </source>
</evidence>
<evidence type="ECO:0000259" key="5">
    <source>
        <dbReference type="Pfam" id="PF01361"/>
    </source>
</evidence>
<dbReference type="NCBIfam" id="TIGR00013">
    <property type="entry name" value="taut"/>
    <property type="match status" value="1"/>
</dbReference>